<dbReference type="InterPro" id="IPR026442">
    <property type="entry name" value="IPTL_CTERM"/>
</dbReference>
<keyword evidence="4" id="KW-1185">Reference proteome</keyword>
<dbReference type="GO" id="GO:0005509">
    <property type="term" value="F:calcium ion binding"/>
    <property type="evidence" value="ECO:0007669"/>
    <property type="project" value="InterPro"/>
</dbReference>
<dbReference type="NCBIfam" id="TIGR04174">
    <property type="entry name" value="IPTL_CTERM"/>
    <property type="match status" value="1"/>
</dbReference>
<name>A0A939IKJ5_9GAMM</name>
<accession>A0A939IKJ5</accession>
<feature type="region of interest" description="Disordered" evidence="2">
    <location>
        <begin position="1"/>
        <end position="98"/>
    </location>
</feature>
<evidence type="ECO:0000256" key="2">
    <source>
        <dbReference type="SAM" id="MobiDB-lite"/>
    </source>
</evidence>
<dbReference type="EMBL" id="JAFKCZ010000001">
    <property type="protein sequence ID" value="MBN7795032.1"/>
    <property type="molecule type" value="Genomic_DNA"/>
</dbReference>
<dbReference type="InterPro" id="IPR003367">
    <property type="entry name" value="Thrombospondin_3-like_rpt"/>
</dbReference>
<evidence type="ECO:0000313" key="3">
    <source>
        <dbReference type="EMBL" id="MBN7795032.1"/>
    </source>
</evidence>
<gene>
    <name evidence="3" type="ORF">JYP50_00420</name>
</gene>
<dbReference type="NCBIfam" id="NF041766">
    <property type="entry name" value="choice_anch_U"/>
    <property type="match status" value="1"/>
</dbReference>
<feature type="compositionally biased region" description="Basic and acidic residues" evidence="2">
    <location>
        <begin position="1"/>
        <end position="10"/>
    </location>
</feature>
<dbReference type="InterPro" id="IPR053784">
    <property type="entry name" value="Choice_anch_U_dom"/>
</dbReference>
<dbReference type="SUPFAM" id="SSF103647">
    <property type="entry name" value="TSP type-3 repeat"/>
    <property type="match status" value="1"/>
</dbReference>
<evidence type="ECO:0000256" key="1">
    <source>
        <dbReference type="ARBA" id="ARBA00022729"/>
    </source>
</evidence>
<keyword evidence="1" id="KW-0732">Signal</keyword>
<evidence type="ECO:0000313" key="4">
    <source>
        <dbReference type="Proteomes" id="UP000664303"/>
    </source>
</evidence>
<dbReference type="GO" id="GO:0007155">
    <property type="term" value="P:cell adhesion"/>
    <property type="evidence" value="ECO:0007669"/>
    <property type="project" value="InterPro"/>
</dbReference>
<proteinExistence type="predicted"/>
<reference evidence="3" key="1">
    <citation type="submission" date="2021-02" db="EMBL/GenBank/DDBJ databases">
        <title>PHA producing bacteria isolated from coastal sediment in Guangdong, Shenzhen.</title>
        <authorList>
            <person name="Zheng W."/>
            <person name="Yu S."/>
            <person name="Huang Y."/>
        </authorList>
    </citation>
    <scope>NUCLEOTIDE SEQUENCE</scope>
    <source>
        <strain evidence="3">TN14-10</strain>
    </source>
</reference>
<dbReference type="InterPro" id="IPR028974">
    <property type="entry name" value="TSP_type-3_rpt"/>
</dbReference>
<comment type="caution">
    <text evidence="3">The sequence shown here is derived from an EMBL/GenBank/DDBJ whole genome shotgun (WGS) entry which is preliminary data.</text>
</comment>
<sequence>MVARIFKPDSDGDGITDDIDACPAIAGDASADGCPDADGDGIPDASDACPTTAGDASAQGCPDADGDGVRDTDDAFPNDPGETHDTDGDGIGDNSDAFPHVRNRVATKGVTLTITPGFGASTCEIDALDVAPVPASPALPGSALSRLASFTLVGCSTGGGAESVEVSIDFGETPPAGGRLYKLMGDEWIAVAGASISGQTATYTVVDNGPYDVDATDGVIRDPVTIAAMATDSGTGATQPIPVLSPWLLILLAGLTGWYGARRVRG</sequence>
<dbReference type="AlphaFoldDB" id="A0A939IKJ5"/>
<dbReference type="Proteomes" id="UP000664303">
    <property type="component" value="Unassembled WGS sequence"/>
</dbReference>
<feature type="compositionally biased region" description="Acidic residues" evidence="2">
    <location>
        <begin position="11"/>
        <end position="20"/>
    </location>
</feature>
<dbReference type="Gene3D" id="4.10.1080.10">
    <property type="entry name" value="TSP type-3 repeat"/>
    <property type="match status" value="1"/>
</dbReference>
<organism evidence="3 4">
    <name type="scientific">Parahaliea mediterranea</name>
    <dbReference type="NCBI Taxonomy" id="651086"/>
    <lineage>
        <taxon>Bacteria</taxon>
        <taxon>Pseudomonadati</taxon>
        <taxon>Pseudomonadota</taxon>
        <taxon>Gammaproteobacteria</taxon>
        <taxon>Cellvibrionales</taxon>
        <taxon>Halieaceae</taxon>
        <taxon>Parahaliea</taxon>
    </lineage>
</organism>
<protein>
    <submittedName>
        <fullName evidence="3">IPTL-CTERM sorting domain-containing protein</fullName>
    </submittedName>
</protein>
<dbReference type="Pfam" id="PF02412">
    <property type="entry name" value="TSP_3"/>
    <property type="match status" value="2"/>
</dbReference>